<proteinExistence type="predicted"/>
<evidence type="ECO:0000313" key="2">
    <source>
        <dbReference type="Proteomes" id="UP000001060"/>
    </source>
</evidence>
<evidence type="ECO:0000313" key="1">
    <source>
        <dbReference type="EMBL" id="CBJ12027.1"/>
    </source>
</evidence>
<dbReference type="KEGG" id="llo:LLO_4036"/>
<protein>
    <submittedName>
        <fullName evidence="1">Uncharacterized protein</fullName>
    </submittedName>
</protein>
<accession>D3HSY7</accession>
<dbReference type="Proteomes" id="UP000001060">
    <property type="component" value="Chromosome"/>
</dbReference>
<dbReference type="HOGENOM" id="CLU_2700213_0_0_6"/>
<sequence>MHLFHKTGFISSNKSIKQWELELFIFCNETFEYIGQLMPKSNYYYQKCNQNDSNYHLNDIKIKGILRYKPTCN</sequence>
<keyword evidence="2" id="KW-1185">Reference proteome</keyword>
<name>D3HSY7_LEGLN</name>
<dbReference type="AlphaFoldDB" id="D3HSY7"/>
<gene>
    <name evidence="1" type="ordered locus">LLO_4036</name>
</gene>
<organism evidence="1 2">
    <name type="scientific">Legionella longbeachae serogroup 1 (strain NSW150)</name>
    <dbReference type="NCBI Taxonomy" id="661367"/>
    <lineage>
        <taxon>Bacteria</taxon>
        <taxon>Pseudomonadati</taxon>
        <taxon>Pseudomonadota</taxon>
        <taxon>Gammaproteobacteria</taxon>
        <taxon>Legionellales</taxon>
        <taxon>Legionellaceae</taxon>
        <taxon>Legionella</taxon>
    </lineage>
</organism>
<reference evidence="1 2" key="1">
    <citation type="journal article" date="2010" name="PLoS Genet.">
        <title>Analysis of the Legionella longbeachae genome and transcriptome uncovers unique strategies to cause Legionnaires' disease.</title>
        <authorList>
            <person name="Cazalet C."/>
            <person name="Gomez-Valero L."/>
            <person name="Rusniok C."/>
            <person name="Lomma M."/>
            <person name="Dervins-Ravault D."/>
            <person name="Newton H."/>
            <person name="Sansom F."/>
            <person name="Jarraud S."/>
            <person name="Zidane N."/>
            <person name="Ma L."/>
            <person name="Bouchier C."/>
            <person name="Etienne J."/>
            <person name="Hartland E."/>
            <person name="Buchrieser C."/>
        </authorList>
    </citation>
    <scope>NUCLEOTIDE SEQUENCE [LARGE SCALE GENOMIC DNA]</scope>
    <source>
        <strain evidence="1 2">NSW150</strain>
    </source>
</reference>
<dbReference type="EMBL" id="FN650140">
    <property type="protein sequence ID" value="CBJ12027.1"/>
    <property type="molecule type" value="Genomic_DNA"/>
</dbReference>
<dbReference type="STRING" id="661367.LLO_4036"/>